<keyword evidence="3" id="KW-1185">Reference proteome</keyword>
<evidence type="ECO:0000313" key="2">
    <source>
        <dbReference type="EMBL" id="KAJ7012786.1"/>
    </source>
</evidence>
<dbReference type="Proteomes" id="UP001164929">
    <property type="component" value="Chromosome 1"/>
</dbReference>
<name>A0AAD6WI85_9ROSI</name>
<protein>
    <submittedName>
        <fullName evidence="2">Uncharacterized protein</fullName>
    </submittedName>
</protein>
<accession>A0AAD6WI85</accession>
<feature type="compositionally biased region" description="Basic and acidic residues" evidence="1">
    <location>
        <begin position="1"/>
        <end position="29"/>
    </location>
</feature>
<dbReference type="EMBL" id="JAQIZT010000001">
    <property type="protein sequence ID" value="KAJ7012786.1"/>
    <property type="molecule type" value="Genomic_DNA"/>
</dbReference>
<evidence type="ECO:0000256" key="1">
    <source>
        <dbReference type="SAM" id="MobiDB-lite"/>
    </source>
</evidence>
<dbReference type="AlphaFoldDB" id="A0AAD6WI85"/>
<feature type="region of interest" description="Disordered" evidence="1">
    <location>
        <begin position="1"/>
        <end position="68"/>
    </location>
</feature>
<sequence>MLYDSDDKPLSHSKREGKRDPYKVGEREGNYIANLLNKTGKDGGDHRNSDKDGIWGPICLQASGKHGN</sequence>
<reference evidence="2 3" key="1">
    <citation type="journal article" date="2023" name="Mol. Ecol. Resour.">
        <title>Chromosome-level genome assembly of a triploid poplar Populus alba 'Berolinensis'.</title>
        <authorList>
            <person name="Chen S."/>
            <person name="Yu Y."/>
            <person name="Wang X."/>
            <person name="Wang S."/>
            <person name="Zhang T."/>
            <person name="Zhou Y."/>
            <person name="He R."/>
            <person name="Meng N."/>
            <person name="Wang Y."/>
            <person name="Liu W."/>
            <person name="Liu Z."/>
            <person name="Liu J."/>
            <person name="Guo Q."/>
            <person name="Huang H."/>
            <person name="Sederoff R.R."/>
            <person name="Wang G."/>
            <person name="Qu G."/>
            <person name="Chen S."/>
        </authorList>
    </citation>
    <scope>NUCLEOTIDE SEQUENCE [LARGE SCALE GENOMIC DNA]</scope>
    <source>
        <strain evidence="2">SC-2020</strain>
    </source>
</reference>
<organism evidence="2 3">
    <name type="scientific">Populus alba x Populus x berolinensis</name>
    <dbReference type="NCBI Taxonomy" id="444605"/>
    <lineage>
        <taxon>Eukaryota</taxon>
        <taxon>Viridiplantae</taxon>
        <taxon>Streptophyta</taxon>
        <taxon>Embryophyta</taxon>
        <taxon>Tracheophyta</taxon>
        <taxon>Spermatophyta</taxon>
        <taxon>Magnoliopsida</taxon>
        <taxon>eudicotyledons</taxon>
        <taxon>Gunneridae</taxon>
        <taxon>Pentapetalae</taxon>
        <taxon>rosids</taxon>
        <taxon>fabids</taxon>
        <taxon>Malpighiales</taxon>
        <taxon>Salicaceae</taxon>
        <taxon>Saliceae</taxon>
        <taxon>Populus</taxon>
    </lineage>
</organism>
<comment type="caution">
    <text evidence="2">The sequence shown here is derived from an EMBL/GenBank/DDBJ whole genome shotgun (WGS) entry which is preliminary data.</text>
</comment>
<feature type="compositionally biased region" description="Basic and acidic residues" evidence="1">
    <location>
        <begin position="39"/>
        <end position="53"/>
    </location>
</feature>
<proteinExistence type="predicted"/>
<evidence type="ECO:0000313" key="3">
    <source>
        <dbReference type="Proteomes" id="UP001164929"/>
    </source>
</evidence>
<gene>
    <name evidence="2" type="ORF">NC653_002741</name>
</gene>